<dbReference type="RefSeq" id="WP_002955710.1">
    <property type="nucleotide sequence ID" value="NC_020555.1"/>
</dbReference>
<name>A0AAI8MPY5_9HELI</name>
<evidence type="ECO:0000313" key="2">
    <source>
        <dbReference type="EMBL" id="EFR45881.1"/>
    </source>
</evidence>
<dbReference type="EMBL" id="AP012492">
    <property type="protein sequence ID" value="BAM33241.1"/>
    <property type="molecule type" value="Genomic_DNA"/>
</dbReference>
<evidence type="ECO:0000313" key="4">
    <source>
        <dbReference type="Proteomes" id="UP000006036"/>
    </source>
</evidence>
<dbReference type="AlphaFoldDB" id="A0AAI8MPY5"/>
<reference evidence="3" key="4">
    <citation type="journal article" date="2014" name="Genome Announc.">
        <title>Draft genome sequences of six enterohepatic helicobacter species isolated from humans and one from rhesus macaques.</title>
        <authorList>
            <person name="Shen Z."/>
            <person name="Sheh A."/>
            <person name="Young S.K."/>
            <person name="Abouelliel A."/>
            <person name="Ward D.V."/>
            <person name="Earl A.M."/>
            <person name="Fox J.G."/>
        </authorList>
    </citation>
    <scope>NUCLEOTIDE SEQUENCE [LARGE SCALE GENOMIC DNA]</scope>
    <source>
        <strain evidence="3">CCUG 18818</strain>
    </source>
</reference>
<evidence type="ECO:0000313" key="1">
    <source>
        <dbReference type="EMBL" id="BAM33241.1"/>
    </source>
</evidence>
<dbReference type="EMBL" id="DS990391">
    <property type="protein sequence ID" value="EFR45881.1"/>
    <property type="molecule type" value="Genomic_DNA"/>
</dbReference>
<keyword evidence="3" id="KW-1185">Reference proteome</keyword>
<gene>
    <name evidence="1" type="ORF">HCBAA847_2023</name>
    <name evidence="2" type="ORF">HCCG_00427</name>
</gene>
<dbReference type="Proteomes" id="UP000006036">
    <property type="component" value="Chromosome 1"/>
</dbReference>
<organism evidence="1 4">
    <name type="scientific">Helicobacter cinaedi CCUG 18818 = ATCC BAA-847</name>
    <dbReference type="NCBI Taxonomy" id="537971"/>
    <lineage>
        <taxon>Bacteria</taxon>
        <taxon>Pseudomonadati</taxon>
        <taxon>Campylobacterota</taxon>
        <taxon>Epsilonproteobacteria</taxon>
        <taxon>Campylobacterales</taxon>
        <taxon>Helicobacteraceae</taxon>
        <taxon>Helicobacter</taxon>
    </lineage>
</organism>
<dbReference type="Proteomes" id="UP000005755">
    <property type="component" value="Unassembled WGS sequence"/>
</dbReference>
<reference evidence="1 4" key="2">
    <citation type="journal article" date="2012" name="J. Bacteriol.">
        <title>Complete Genome Sequence of Helicobacter cinaedi Type Strain ATCC BAA-847.</title>
        <authorList>
            <person name="Miyoshi-Akiyama T."/>
            <person name="Takeshita N."/>
            <person name="Ohmagari N."/>
            <person name="Kirikae T."/>
        </authorList>
    </citation>
    <scope>NUCLEOTIDE SEQUENCE [LARGE SCALE GENOMIC DNA]</scope>
    <source>
        <strain evidence="1 4">ATCC BAA-847</strain>
    </source>
</reference>
<proteinExistence type="predicted"/>
<reference evidence="1" key="3">
    <citation type="submission" date="2012-07" db="EMBL/GenBank/DDBJ databases">
        <authorList>
            <person name="Akiyama T."/>
            <person name="Takeshita N."/>
            <person name="Ohmagari N."/>
            <person name="Kirikae T."/>
        </authorList>
    </citation>
    <scope>NUCLEOTIDE SEQUENCE</scope>
    <source>
        <strain evidence="1">ATCC BAA-847</strain>
    </source>
</reference>
<accession>A0AAI8MPY5</accession>
<protein>
    <submittedName>
        <fullName evidence="1">Uncharacterized protein</fullName>
    </submittedName>
</protein>
<sequence>MNEVVELSQTDAAQLYAYGVTQLSDDELKDKKDAENQALLEELNLDN</sequence>
<reference evidence="2" key="1">
    <citation type="submission" date="2008-08" db="EMBL/GenBank/DDBJ databases">
        <title>Annotation of Helicobacter cinaedi strain CCUG 18818.</title>
        <authorList>
            <consortium name="The Broad Institute Genome Sequencing Platform"/>
            <person name="Fox J.G."/>
            <person name="Shen Z."/>
            <person name="Charoenlap N."/>
            <person name="Schauer D.B."/>
            <person name="Ward D."/>
            <person name="Mehta T."/>
            <person name="Young S."/>
            <person name="Jaffe D."/>
            <person name="Gnerre S."/>
            <person name="Berlin A."/>
            <person name="Heiman D."/>
            <person name="Hepburn T."/>
            <person name="Shea T."/>
            <person name="Sykes S."/>
            <person name="Alvarado L."/>
            <person name="Kodira C."/>
            <person name="Borodovsky M."/>
            <person name="Lander E."/>
            <person name="Galagan J."/>
            <person name="Nusbaum C."/>
            <person name="Birren B."/>
        </authorList>
    </citation>
    <scope>NUCLEOTIDE SEQUENCE</scope>
    <source>
        <strain evidence="2">CCUG 18818</strain>
    </source>
</reference>
<evidence type="ECO:0000313" key="3">
    <source>
        <dbReference type="Proteomes" id="UP000005755"/>
    </source>
</evidence>
<dbReference type="KEGG" id="hcb:HCBAA847_2023"/>